<evidence type="ECO:0000313" key="3">
    <source>
        <dbReference type="Proteomes" id="UP001462961"/>
    </source>
</evidence>
<dbReference type="Gene3D" id="3.20.20.140">
    <property type="entry name" value="Metal-dependent hydrolases"/>
    <property type="match status" value="2"/>
</dbReference>
<keyword evidence="3" id="KW-1185">Reference proteome</keyword>
<reference evidence="2 3" key="1">
    <citation type="submission" date="2024-01" db="EMBL/GenBank/DDBJ databases">
        <title>The diversity of rhizobia nodulating Mimosa spp. in eleven states of Brazil covering several biomes is determined by host plant, location, and edaphic factors.</title>
        <authorList>
            <person name="Rouws L."/>
            <person name="Barauna A."/>
            <person name="Beukes C."/>
            <person name="De Faria S.M."/>
            <person name="Gross E."/>
            <person name="Dos Reis Junior F.B."/>
            <person name="Simon M."/>
            <person name="Maluk M."/>
            <person name="Odee D.W."/>
            <person name="Kenicer G."/>
            <person name="Young J.P.W."/>
            <person name="Reis V.M."/>
            <person name="Zilli J."/>
            <person name="James E.K."/>
        </authorList>
    </citation>
    <scope>NUCLEOTIDE SEQUENCE [LARGE SCALE GENOMIC DNA]</scope>
    <source>
        <strain evidence="2 3">JHI1651</strain>
    </source>
</reference>
<comment type="caution">
    <text evidence="2">The sequence shown here is derived from an EMBL/GenBank/DDBJ whole genome shotgun (WGS) entry which is preliminary data.</text>
</comment>
<evidence type="ECO:0008006" key="4">
    <source>
        <dbReference type="Google" id="ProtNLM"/>
    </source>
</evidence>
<feature type="region of interest" description="Disordered" evidence="1">
    <location>
        <begin position="1"/>
        <end position="20"/>
    </location>
</feature>
<accession>A0ABV0E983</accession>
<dbReference type="SUPFAM" id="SSF51556">
    <property type="entry name" value="Metallo-dependent hydrolases"/>
    <property type="match status" value="1"/>
</dbReference>
<dbReference type="InterPro" id="IPR032466">
    <property type="entry name" value="Metal_Hydrolase"/>
</dbReference>
<name>A0ABV0E983_9BURK</name>
<protein>
    <recommendedName>
        <fullName evidence="4">Amidohydrolase-related domain-containing protein</fullName>
    </recommendedName>
</protein>
<gene>
    <name evidence="2" type="ORF">VOI32_39210</name>
</gene>
<proteinExistence type="predicted"/>
<sequence length="394" mass="43691">MKISTVHAEPRAVARRRESQQPTFLCDPETMRVIPHDECWTIEHATYFDGDRHIWQEADIEISSGKIVGLRNPGTSRATIRRDARGLLCLPGLVGASLRAGGAGANLYDGFRQALASGFTTVGIFSEDVAHDAQTASAFGIRTVFYHVLRDRWLGRGRRPETMPTDACICRFQQASRCTRSSRVSVLPAIGSQFGASPALLVALHEMAKREAYRLVIRLDAGLDGISDFHDAYGCTGVSLLSNLDVLDQYLLVFPVSSLSRLDWRLMSASSCRIVACDLRHWDSMRPHRFAAFDREFTSRFLDLEESDDRKSPSEKIVDVLTWKGAESLALDNLGKIAIGQRADLLLYADSTENALHCHQSASDLFIQCVARHRPLAAYVDGRPVESPGAHLIH</sequence>
<dbReference type="Proteomes" id="UP001462961">
    <property type="component" value="Unassembled WGS sequence"/>
</dbReference>
<evidence type="ECO:0000256" key="1">
    <source>
        <dbReference type="SAM" id="MobiDB-lite"/>
    </source>
</evidence>
<feature type="compositionally biased region" description="Basic and acidic residues" evidence="1">
    <location>
        <begin position="8"/>
        <end position="19"/>
    </location>
</feature>
<organism evidence="2 3">
    <name type="scientific">Paraburkholderia caribensis</name>
    <dbReference type="NCBI Taxonomy" id="75105"/>
    <lineage>
        <taxon>Bacteria</taxon>
        <taxon>Pseudomonadati</taxon>
        <taxon>Pseudomonadota</taxon>
        <taxon>Betaproteobacteria</taxon>
        <taxon>Burkholderiales</taxon>
        <taxon>Burkholderiaceae</taxon>
        <taxon>Paraburkholderia</taxon>
    </lineage>
</organism>
<dbReference type="InterPro" id="IPR011059">
    <property type="entry name" value="Metal-dep_hydrolase_composite"/>
</dbReference>
<evidence type="ECO:0000313" key="2">
    <source>
        <dbReference type="EMBL" id="MEO1759882.1"/>
    </source>
</evidence>
<dbReference type="EMBL" id="JAYLVJ010000094">
    <property type="protein sequence ID" value="MEO1759882.1"/>
    <property type="molecule type" value="Genomic_DNA"/>
</dbReference>
<dbReference type="Gene3D" id="2.30.40.10">
    <property type="entry name" value="Urease, subunit C, domain 1"/>
    <property type="match status" value="1"/>
</dbReference>
<dbReference type="RefSeq" id="WP_233445534.1">
    <property type="nucleotide sequence ID" value="NZ_JAKUCO010000101.1"/>
</dbReference>
<dbReference type="SUPFAM" id="SSF51338">
    <property type="entry name" value="Composite domain of metallo-dependent hydrolases"/>
    <property type="match status" value="1"/>
</dbReference>